<dbReference type="Proteomes" id="UP001302321">
    <property type="component" value="Unassembled WGS sequence"/>
</dbReference>
<dbReference type="EMBL" id="MU866118">
    <property type="protein sequence ID" value="KAK4179382.1"/>
    <property type="molecule type" value="Genomic_DNA"/>
</dbReference>
<feature type="transmembrane region" description="Helical" evidence="1">
    <location>
        <begin position="46"/>
        <end position="67"/>
    </location>
</feature>
<accession>A0AAN6WF36</accession>
<keyword evidence="3" id="KW-1185">Reference proteome</keyword>
<name>A0AAN6WF36_9PEZI</name>
<evidence type="ECO:0000313" key="3">
    <source>
        <dbReference type="Proteomes" id="UP001302321"/>
    </source>
</evidence>
<evidence type="ECO:0000256" key="1">
    <source>
        <dbReference type="SAM" id="Phobius"/>
    </source>
</evidence>
<evidence type="ECO:0000313" key="2">
    <source>
        <dbReference type="EMBL" id="KAK4179382.1"/>
    </source>
</evidence>
<keyword evidence="1" id="KW-1133">Transmembrane helix</keyword>
<keyword evidence="1" id="KW-0812">Transmembrane</keyword>
<reference evidence="2" key="2">
    <citation type="submission" date="2023-05" db="EMBL/GenBank/DDBJ databases">
        <authorList>
            <consortium name="Lawrence Berkeley National Laboratory"/>
            <person name="Steindorff A."/>
            <person name="Hensen N."/>
            <person name="Bonometti L."/>
            <person name="Westerberg I."/>
            <person name="Brannstrom I.O."/>
            <person name="Guillou S."/>
            <person name="Cros-Aarteil S."/>
            <person name="Calhoun S."/>
            <person name="Haridas S."/>
            <person name="Kuo A."/>
            <person name="Mondo S."/>
            <person name="Pangilinan J."/>
            <person name="Riley R."/>
            <person name="Labutti K."/>
            <person name="Andreopoulos B."/>
            <person name="Lipzen A."/>
            <person name="Chen C."/>
            <person name="Yanf M."/>
            <person name="Daum C."/>
            <person name="Ng V."/>
            <person name="Clum A."/>
            <person name="Ohm R."/>
            <person name="Martin F."/>
            <person name="Silar P."/>
            <person name="Natvig D."/>
            <person name="Lalanne C."/>
            <person name="Gautier V."/>
            <person name="Ament-Velasquez S.L."/>
            <person name="Kruys A."/>
            <person name="Hutchinson M.I."/>
            <person name="Powell A.J."/>
            <person name="Barry K."/>
            <person name="Miller A.N."/>
            <person name="Grigoriev I.V."/>
            <person name="Debuchy R."/>
            <person name="Gladieux P."/>
            <person name="Thoren M.H."/>
            <person name="Johannesson H."/>
        </authorList>
    </citation>
    <scope>NUCLEOTIDE SEQUENCE</scope>
    <source>
        <strain evidence="2">CBS 892.96</strain>
    </source>
</reference>
<sequence length="119" mass="13231">MMEFFYEWVKERIVVFYSGGGIGFLEVEGGGGGGYKMVSESIQTSLFSLFVPCFLFSLRGVLGSLLASNWVPIDIFQLPLSLGVVEGLREKTSKRVMFFCSAHSRLSPMFLFPIVIVSL</sequence>
<keyword evidence="1" id="KW-0472">Membrane</keyword>
<protein>
    <submittedName>
        <fullName evidence="2">Uncharacterized protein</fullName>
    </submittedName>
</protein>
<organism evidence="2 3">
    <name type="scientific">Triangularia setosa</name>
    <dbReference type="NCBI Taxonomy" id="2587417"/>
    <lineage>
        <taxon>Eukaryota</taxon>
        <taxon>Fungi</taxon>
        <taxon>Dikarya</taxon>
        <taxon>Ascomycota</taxon>
        <taxon>Pezizomycotina</taxon>
        <taxon>Sordariomycetes</taxon>
        <taxon>Sordariomycetidae</taxon>
        <taxon>Sordariales</taxon>
        <taxon>Podosporaceae</taxon>
        <taxon>Triangularia</taxon>
    </lineage>
</organism>
<gene>
    <name evidence="2" type="ORF">QBC36DRAFT_77607</name>
</gene>
<proteinExistence type="predicted"/>
<comment type="caution">
    <text evidence="2">The sequence shown here is derived from an EMBL/GenBank/DDBJ whole genome shotgun (WGS) entry which is preliminary data.</text>
</comment>
<dbReference type="AlphaFoldDB" id="A0AAN6WF36"/>
<reference evidence="2" key="1">
    <citation type="journal article" date="2023" name="Mol. Phylogenet. Evol.">
        <title>Genome-scale phylogeny and comparative genomics of the fungal order Sordariales.</title>
        <authorList>
            <person name="Hensen N."/>
            <person name="Bonometti L."/>
            <person name="Westerberg I."/>
            <person name="Brannstrom I.O."/>
            <person name="Guillou S."/>
            <person name="Cros-Aarteil S."/>
            <person name="Calhoun S."/>
            <person name="Haridas S."/>
            <person name="Kuo A."/>
            <person name="Mondo S."/>
            <person name="Pangilinan J."/>
            <person name="Riley R."/>
            <person name="LaButti K."/>
            <person name="Andreopoulos B."/>
            <person name="Lipzen A."/>
            <person name="Chen C."/>
            <person name="Yan M."/>
            <person name="Daum C."/>
            <person name="Ng V."/>
            <person name="Clum A."/>
            <person name="Steindorff A."/>
            <person name="Ohm R.A."/>
            <person name="Martin F."/>
            <person name="Silar P."/>
            <person name="Natvig D.O."/>
            <person name="Lalanne C."/>
            <person name="Gautier V."/>
            <person name="Ament-Velasquez S.L."/>
            <person name="Kruys A."/>
            <person name="Hutchinson M.I."/>
            <person name="Powell A.J."/>
            <person name="Barry K."/>
            <person name="Miller A.N."/>
            <person name="Grigoriev I.V."/>
            <person name="Debuchy R."/>
            <person name="Gladieux P."/>
            <person name="Hiltunen Thoren M."/>
            <person name="Johannesson H."/>
        </authorList>
    </citation>
    <scope>NUCLEOTIDE SEQUENCE</scope>
    <source>
        <strain evidence="2">CBS 892.96</strain>
    </source>
</reference>